<evidence type="ECO:0000313" key="1">
    <source>
        <dbReference type="EMBL" id="MBV4356572.1"/>
    </source>
</evidence>
<reference evidence="1" key="1">
    <citation type="submission" date="2021-06" db="EMBL/GenBank/DDBJ databases">
        <authorList>
            <person name="Huq M.A."/>
        </authorList>
    </citation>
    <scope>NUCLEOTIDE SEQUENCE</scope>
    <source>
        <strain evidence="1">MAH-26</strain>
    </source>
</reference>
<sequence length="452" mass="50596">MAYRVKGISCMAILAVIFVAFGCSKEPQYIQTVSPFDNPYLAQIDTFTAHYEIERVDSFQTSGSNQLIVGYNKDTAFGTISSASYFRLNMPSVAAGTIGTITQGYDSLFLILKPNRAHYGDTNAVININVQRVSEDITKPLQSTSDFLTFYNKDKFATEAGYLGSVTQTLRPNTSDTIRIKLSDALGQQLFNFYKTNAQEITTNDYFQAWFKGLRLSSDSATTNVLYGFGATTAAMRFYYHDDNGQKVAKSVDFTVATSPYQFNSIYGNTATSTYLKNLTPGKTFTSDQLNHNFYINSFMGIRTKISFPTVKNIEKLSDFVKVVTANLELYPLLYSYDDVKYPLFPALYMFYENIDLSFSGPLSNSNGTGAQSGSLFIDRENQTNTRYTYDVTNYILGEQIASQVTTRKLLPWAGNTPGDLSFNRMIGVDGTLNQNKQKSPLTLQLLIYKQK</sequence>
<comment type="caution">
    <text evidence="1">The sequence shown here is derived from an EMBL/GenBank/DDBJ whole genome shotgun (WGS) entry which is preliminary data.</text>
</comment>
<dbReference type="Pfam" id="PF14092">
    <property type="entry name" value="DUF4270"/>
    <property type="match status" value="1"/>
</dbReference>
<name>A0A9E2S7Y3_9BACT</name>
<evidence type="ECO:0000313" key="2">
    <source>
        <dbReference type="Proteomes" id="UP000812270"/>
    </source>
</evidence>
<keyword evidence="2" id="KW-1185">Reference proteome</keyword>
<gene>
    <name evidence="1" type="ORF">KTO63_05375</name>
</gene>
<dbReference type="AlphaFoldDB" id="A0A9E2S7Y3"/>
<organism evidence="1 2">
    <name type="scientific">Pinibacter aurantiacus</name>
    <dbReference type="NCBI Taxonomy" id="2851599"/>
    <lineage>
        <taxon>Bacteria</taxon>
        <taxon>Pseudomonadati</taxon>
        <taxon>Bacteroidota</taxon>
        <taxon>Chitinophagia</taxon>
        <taxon>Chitinophagales</taxon>
        <taxon>Chitinophagaceae</taxon>
        <taxon>Pinibacter</taxon>
    </lineage>
</organism>
<dbReference type="InterPro" id="IPR025366">
    <property type="entry name" value="DUF4270"/>
</dbReference>
<dbReference type="EMBL" id="JAHSPG010000002">
    <property type="protein sequence ID" value="MBV4356572.1"/>
    <property type="molecule type" value="Genomic_DNA"/>
</dbReference>
<dbReference type="Proteomes" id="UP000812270">
    <property type="component" value="Unassembled WGS sequence"/>
</dbReference>
<protein>
    <submittedName>
        <fullName evidence="1">DUF4270 domain-containing protein</fullName>
    </submittedName>
</protein>
<accession>A0A9E2S7Y3</accession>
<proteinExistence type="predicted"/>
<dbReference type="PROSITE" id="PS51257">
    <property type="entry name" value="PROKAR_LIPOPROTEIN"/>
    <property type="match status" value="1"/>
</dbReference>